<dbReference type="OrthoDB" id="168130at2759"/>
<sequence length="408" mass="46291">MRILVEGDLRKRCATLPMMRKRYCMLVVDDSHGSSKLKVLLRSYRSQRERDANIDGFVSSHVVKCVGEWTGKGNLHTYPHAFVVETVQSKLFHCSAPSGDAKERWMHAIPVAEDGLYNVMGLPGMTPVLSMASQDEVPSPLVEAASVRESTFSNVRSSHNIQPEGVYKQRESSSMNMQSESSSSILRKSQSNLQVESMKQRESVLFEKKITKKQRDFMADLEIESDEEDTRPTQENLLLDASNGGMKNSMYEDDLIGNYGQTIVPPMKLEMKYEVDPTITFNNRPIEEELSDTEENVGMNQELYARFSKMRMQQAKDAKRRHKDDKKQKKSKNTESEDDKPAKPRKSKKKKEHKKKHREASPSPPAPQRIAPPLPVDDYPPPLPQQKAVPTDSKKPQAGLQLPDIEGF</sequence>
<protein>
    <recommendedName>
        <fullName evidence="4">PH domain-containing protein</fullName>
    </recommendedName>
</protein>
<evidence type="ECO:0000313" key="3">
    <source>
        <dbReference type="Proteomes" id="UP000243217"/>
    </source>
</evidence>
<feature type="compositionally biased region" description="Basic and acidic residues" evidence="1">
    <location>
        <begin position="332"/>
        <end position="342"/>
    </location>
</feature>
<dbReference type="STRING" id="74557.A0A1V9ZNE6"/>
<organism evidence="2 3">
    <name type="scientific">Thraustotheca clavata</name>
    <dbReference type="NCBI Taxonomy" id="74557"/>
    <lineage>
        <taxon>Eukaryota</taxon>
        <taxon>Sar</taxon>
        <taxon>Stramenopiles</taxon>
        <taxon>Oomycota</taxon>
        <taxon>Saprolegniomycetes</taxon>
        <taxon>Saprolegniales</taxon>
        <taxon>Achlyaceae</taxon>
        <taxon>Thraustotheca</taxon>
    </lineage>
</organism>
<gene>
    <name evidence="2" type="ORF">THRCLA_06497</name>
</gene>
<feature type="compositionally biased region" description="Pro residues" evidence="1">
    <location>
        <begin position="362"/>
        <end position="384"/>
    </location>
</feature>
<dbReference type="Proteomes" id="UP000243217">
    <property type="component" value="Unassembled WGS sequence"/>
</dbReference>
<dbReference type="AlphaFoldDB" id="A0A1V9ZNE6"/>
<dbReference type="InterPro" id="IPR011993">
    <property type="entry name" value="PH-like_dom_sf"/>
</dbReference>
<accession>A0A1V9ZNE6</accession>
<dbReference type="Gene3D" id="2.30.29.30">
    <property type="entry name" value="Pleckstrin-homology domain (PH domain)/Phosphotyrosine-binding domain (PTB)"/>
    <property type="match status" value="1"/>
</dbReference>
<proteinExistence type="predicted"/>
<feature type="compositionally biased region" description="Basic residues" evidence="1">
    <location>
        <begin position="318"/>
        <end position="331"/>
    </location>
</feature>
<feature type="region of interest" description="Disordered" evidence="1">
    <location>
        <begin position="152"/>
        <end position="194"/>
    </location>
</feature>
<feature type="region of interest" description="Disordered" evidence="1">
    <location>
        <begin position="310"/>
        <end position="408"/>
    </location>
</feature>
<evidence type="ECO:0000313" key="2">
    <source>
        <dbReference type="EMBL" id="OQR99503.1"/>
    </source>
</evidence>
<feature type="compositionally biased region" description="Low complexity" evidence="1">
    <location>
        <begin position="172"/>
        <end position="184"/>
    </location>
</feature>
<comment type="caution">
    <text evidence="2">The sequence shown here is derived from an EMBL/GenBank/DDBJ whole genome shotgun (WGS) entry which is preliminary data.</text>
</comment>
<keyword evidence="3" id="KW-1185">Reference proteome</keyword>
<dbReference type="EMBL" id="JNBS01001800">
    <property type="protein sequence ID" value="OQR99503.1"/>
    <property type="molecule type" value="Genomic_DNA"/>
</dbReference>
<evidence type="ECO:0000256" key="1">
    <source>
        <dbReference type="SAM" id="MobiDB-lite"/>
    </source>
</evidence>
<dbReference type="CDD" id="cd00821">
    <property type="entry name" value="PH"/>
    <property type="match status" value="1"/>
</dbReference>
<feature type="compositionally biased region" description="Basic residues" evidence="1">
    <location>
        <begin position="343"/>
        <end position="358"/>
    </location>
</feature>
<evidence type="ECO:0008006" key="4">
    <source>
        <dbReference type="Google" id="ProtNLM"/>
    </source>
</evidence>
<reference evidence="2 3" key="1">
    <citation type="journal article" date="2014" name="Genome Biol. Evol.">
        <title>The secreted proteins of Achlya hypogyna and Thraustotheca clavata identify the ancestral oomycete secretome and reveal gene acquisitions by horizontal gene transfer.</title>
        <authorList>
            <person name="Misner I."/>
            <person name="Blouin N."/>
            <person name="Leonard G."/>
            <person name="Richards T.A."/>
            <person name="Lane C.E."/>
        </authorList>
    </citation>
    <scope>NUCLEOTIDE SEQUENCE [LARGE SCALE GENOMIC DNA]</scope>
    <source>
        <strain evidence="2 3">ATCC 34112</strain>
    </source>
</reference>
<feature type="compositionally biased region" description="Polar residues" evidence="1">
    <location>
        <begin position="152"/>
        <end position="161"/>
    </location>
</feature>
<feature type="compositionally biased region" description="Polar residues" evidence="1">
    <location>
        <begin position="185"/>
        <end position="194"/>
    </location>
</feature>
<dbReference type="SUPFAM" id="SSF50729">
    <property type="entry name" value="PH domain-like"/>
    <property type="match status" value="1"/>
</dbReference>
<name>A0A1V9ZNE6_9STRA</name>